<keyword evidence="3" id="KW-1185">Reference proteome</keyword>
<name>M5FA33_9HYPH</name>
<dbReference type="Proteomes" id="UP000012062">
    <property type="component" value="Unassembled WGS sequence"/>
</dbReference>
<organism evidence="2 3">
    <name type="scientific">Mesorhizobium metallidurans STM 2683</name>
    <dbReference type="NCBI Taxonomy" id="1297569"/>
    <lineage>
        <taxon>Bacteria</taxon>
        <taxon>Pseudomonadati</taxon>
        <taxon>Pseudomonadota</taxon>
        <taxon>Alphaproteobacteria</taxon>
        <taxon>Hyphomicrobiales</taxon>
        <taxon>Phyllobacteriaceae</taxon>
        <taxon>Mesorhizobium</taxon>
    </lineage>
</organism>
<feature type="region of interest" description="Disordered" evidence="1">
    <location>
        <begin position="57"/>
        <end position="84"/>
    </location>
</feature>
<sequence length="224" mass="24445">MTHRCYDDTGSGEDRSRGLPHGAIRERAAARRPYAENPGDAFGRQCGGRHFWRLGDGADGSCLRHPRRRARQGPRGDGGGEGDVVRQADEDRRHAVHLHPCRTCRPHVDDAQGRGLGATLSLRPDGEGHPSRFRHGCAGRRRQAEGGAGGSLTSQIPSFDIAGTARDLGDRFCVKPFTVPFAHFRDHVRQGMGEDNASTIAERRIGGRACSLVLPVGRNRLYRG</sequence>
<proteinExistence type="predicted"/>
<reference evidence="2 3" key="1">
    <citation type="submission" date="2013-02" db="EMBL/GenBank/DDBJ databases">
        <authorList>
            <person name="Genoscope - CEA"/>
        </authorList>
    </citation>
    <scope>NUCLEOTIDE SEQUENCE [LARGE SCALE GENOMIC DNA]</scope>
    <source>
        <strain evidence="2 3">STM 2683</strain>
    </source>
</reference>
<dbReference type="AlphaFoldDB" id="M5FA33"/>
<dbReference type="EMBL" id="CAUM01000149">
    <property type="protein sequence ID" value="CCV08771.1"/>
    <property type="molecule type" value="Genomic_DNA"/>
</dbReference>
<evidence type="ECO:0000313" key="3">
    <source>
        <dbReference type="Proteomes" id="UP000012062"/>
    </source>
</evidence>
<comment type="caution">
    <text evidence="2">The sequence shown here is derived from an EMBL/GenBank/DDBJ whole genome shotgun (WGS) entry which is preliminary data.</text>
</comment>
<feature type="region of interest" description="Disordered" evidence="1">
    <location>
        <begin position="1"/>
        <end position="21"/>
    </location>
</feature>
<evidence type="ECO:0000313" key="2">
    <source>
        <dbReference type="EMBL" id="CCV08771.1"/>
    </source>
</evidence>
<gene>
    <name evidence="2" type="ORF">MESS2_790063</name>
</gene>
<protein>
    <submittedName>
        <fullName evidence="2">Uncharacterized protein</fullName>
    </submittedName>
</protein>
<accession>M5FA33</accession>
<evidence type="ECO:0000256" key="1">
    <source>
        <dbReference type="SAM" id="MobiDB-lite"/>
    </source>
</evidence>